<comment type="caution">
    <text evidence="8">The sequence shown here is derived from an EMBL/GenBank/DDBJ whole genome shotgun (WGS) entry which is preliminary data.</text>
</comment>
<sequence>MNDSPGPSQSRRSSPIKRIRQACVNCRRKKSRCGGEKPVCSICKRLDQVCVYDSPRNRDHGAARKITAANGEEVRKAVPAATASQAFSPGAEDSDYQHPDPVIPAKSLEFPVNSARSEVLRVPRHVTETSPEDVLVEFGLDSMSQDVIQDGLETYFNSFHGQPYALFVQPVDYSSLGTVIVNPMLALSIRCSSHHFWSKDSVLRNAIQALSESSWKHLIGLYGEGATDLEYLQGLCLLAQVDFADGRVRRAQTQISLGIRITQSLGYLKSVDLGEAYRRCVWTLFMLDRTFSITRAVTPALHFDQFQLPFPASDERFLKPRQIAQVDNDFDGDIGIGAINVKVFSLWNDVLQYVFRSPPKSLAPPWQADSDLADIESQFTDFEPDFAAHRYHRVRFPRRAQDEPTTRPYFTAWLCFQLLYMSIQCVVHHPFIMFIKMQPLIRNRKVPPSFLQKSYKSSLIHSRWVIRLIEEMEDAGLMLYDPFIGYLVALAATIQLEHTVSKHFDVAAAATLSVKGAIRYLRRLSKYWKSTENLLLIVEELAARLRNRSTIYYSQDDYNAILPDIVRVSLASDDIHLMWSLFDYASISVLGAMSKSPGISTPGEIARNKIQDPSRQQISSEQLSAVNLNDDFSKIPPSSEPPHPPDGPSLGAESTLFDPAAFSDLPEEWILDDWTLFGAPLSAYHSGLES</sequence>
<comment type="subcellular location">
    <subcellularLocation>
        <location evidence="1">Nucleus</location>
    </subcellularLocation>
</comment>
<dbReference type="InterPro" id="IPR007219">
    <property type="entry name" value="XnlR_reg_dom"/>
</dbReference>
<dbReference type="GO" id="GO:0000981">
    <property type="term" value="F:DNA-binding transcription factor activity, RNA polymerase II-specific"/>
    <property type="evidence" value="ECO:0007669"/>
    <property type="project" value="InterPro"/>
</dbReference>
<dbReference type="GO" id="GO:0008270">
    <property type="term" value="F:zinc ion binding"/>
    <property type="evidence" value="ECO:0007669"/>
    <property type="project" value="InterPro"/>
</dbReference>
<evidence type="ECO:0000256" key="3">
    <source>
        <dbReference type="ARBA" id="ARBA00023015"/>
    </source>
</evidence>
<dbReference type="PROSITE" id="PS00463">
    <property type="entry name" value="ZN2_CY6_FUNGAL_1"/>
    <property type="match status" value="1"/>
</dbReference>
<evidence type="ECO:0000256" key="5">
    <source>
        <dbReference type="ARBA" id="ARBA00023242"/>
    </source>
</evidence>
<dbReference type="InterPro" id="IPR050815">
    <property type="entry name" value="TF_fung"/>
</dbReference>
<dbReference type="PANTHER" id="PTHR47338:SF9">
    <property type="entry name" value="ZN(II)2CYS6 TRANSCRIPTION FACTOR (EUROFUNG)"/>
    <property type="match status" value="1"/>
</dbReference>
<feature type="region of interest" description="Disordered" evidence="6">
    <location>
        <begin position="630"/>
        <end position="655"/>
    </location>
</feature>
<dbReference type="PANTHER" id="PTHR47338">
    <property type="entry name" value="ZN(II)2CYS6 TRANSCRIPTION FACTOR (EUROFUNG)-RELATED"/>
    <property type="match status" value="1"/>
</dbReference>
<gene>
    <name evidence="8" type="ORF">D0Z07_4973</name>
</gene>
<reference evidence="8" key="1">
    <citation type="submission" date="2019-07" db="EMBL/GenBank/DDBJ databases">
        <title>Hyphodiscus hymeniophilus genome sequencing and assembly.</title>
        <authorList>
            <person name="Kramer G."/>
            <person name="Nodwell J."/>
        </authorList>
    </citation>
    <scope>NUCLEOTIDE SEQUENCE</scope>
    <source>
        <strain evidence="8">ATCC 34498</strain>
    </source>
</reference>
<evidence type="ECO:0000256" key="2">
    <source>
        <dbReference type="ARBA" id="ARBA00022723"/>
    </source>
</evidence>
<dbReference type="SMART" id="SM00066">
    <property type="entry name" value="GAL4"/>
    <property type="match status" value="1"/>
</dbReference>
<dbReference type="SMART" id="SM00906">
    <property type="entry name" value="Fungal_trans"/>
    <property type="match status" value="1"/>
</dbReference>
<keyword evidence="4" id="KW-0804">Transcription</keyword>
<dbReference type="CDD" id="cd00067">
    <property type="entry name" value="GAL4"/>
    <property type="match status" value="1"/>
</dbReference>
<feature type="compositionally biased region" description="Pro residues" evidence="6">
    <location>
        <begin position="638"/>
        <end position="647"/>
    </location>
</feature>
<dbReference type="GO" id="GO:0003677">
    <property type="term" value="F:DNA binding"/>
    <property type="evidence" value="ECO:0007669"/>
    <property type="project" value="InterPro"/>
</dbReference>
<dbReference type="SUPFAM" id="SSF57701">
    <property type="entry name" value="Zn2/Cys6 DNA-binding domain"/>
    <property type="match status" value="1"/>
</dbReference>
<accession>A0A9P6VIR6</accession>
<evidence type="ECO:0000259" key="7">
    <source>
        <dbReference type="PROSITE" id="PS50048"/>
    </source>
</evidence>
<name>A0A9P6VIR6_9HELO</name>
<dbReference type="Gene3D" id="4.10.240.10">
    <property type="entry name" value="Zn(2)-C6 fungal-type DNA-binding domain"/>
    <property type="match status" value="1"/>
</dbReference>
<keyword evidence="9" id="KW-1185">Reference proteome</keyword>
<keyword evidence="5" id="KW-0539">Nucleus</keyword>
<dbReference type="GO" id="GO:0005634">
    <property type="term" value="C:nucleus"/>
    <property type="evidence" value="ECO:0007669"/>
    <property type="project" value="UniProtKB-SubCell"/>
</dbReference>
<dbReference type="InterPro" id="IPR036864">
    <property type="entry name" value="Zn2-C6_fun-type_DNA-bd_sf"/>
</dbReference>
<dbReference type="Proteomes" id="UP000785200">
    <property type="component" value="Unassembled WGS sequence"/>
</dbReference>
<proteinExistence type="predicted"/>
<dbReference type="Pfam" id="PF00172">
    <property type="entry name" value="Zn_clus"/>
    <property type="match status" value="1"/>
</dbReference>
<keyword evidence="2" id="KW-0479">Metal-binding</keyword>
<dbReference type="PROSITE" id="PS50048">
    <property type="entry name" value="ZN2_CY6_FUNGAL_2"/>
    <property type="match status" value="1"/>
</dbReference>
<dbReference type="CDD" id="cd12148">
    <property type="entry name" value="fungal_TF_MHR"/>
    <property type="match status" value="1"/>
</dbReference>
<dbReference type="Pfam" id="PF04082">
    <property type="entry name" value="Fungal_trans"/>
    <property type="match status" value="1"/>
</dbReference>
<evidence type="ECO:0000313" key="8">
    <source>
        <dbReference type="EMBL" id="KAG0648866.1"/>
    </source>
</evidence>
<feature type="domain" description="Zn(2)-C6 fungal-type" evidence="7">
    <location>
        <begin position="22"/>
        <end position="52"/>
    </location>
</feature>
<protein>
    <submittedName>
        <fullName evidence="8">Transcriptional regulatory</fullName>
    </submittedName>
</protein>
<keyword evidence="3" id="KW-0805">Transcription regulation</keyword>
<dbReference type="InterPro" id="IPR001138">
    <property type="entry name" value="Zn2Cys6_DnaBD"/>
</dbReference>
<evidence type="ECO:0000256" key="1">
    <source>
        <dbReference type="ARBA" id="ARBA00004123"/>
    </source>
</evidence>
<dbReference type="EMBL" id="VNKQ01000009">
    <property type="protein sequence ID" value="KAG0648866.1"/>
    <property type="molecule type" value="Genomic_DNA"/>
</dbReference>
<organism evidence="8 9">
    <name type="scientific">Hyphodiscus hymeniophilus</name>
    <dbReference type="NCBI Taxonomy" id="353542"/>
    <lineage>
        <taxon>Eukaryota</taxon>
        <taxon>Fungi</taxon>
        <taxon>Dikarya</taxon>
        <taxon>Ascomycota</taxon>
        <taxon>Pezizomycotina</taxon>
        <taxon>Leotiomycetes</taxon>
        <taxon>Helotiales</taxon>
        <taxon>Hyphodiscaceae</taxon>
        <taxon>Hyphodiscus</taxon>
    </lineage>
</organism>
<dbReference type="AlphaFoldDB" id="A0A9P6VIR6"/>
<evidence type="ECO:0000256" key="4">
    <source>
        <dbReference type="ARBA" id="ARBA00023163"/>
    </source>
</evidence>
<evidence type="ECO:0000313" key="9">
    <source>
        <dbReference type="Proteomes" id="UP000785200"/>
    </source>
</evidence>
<dbReference type="OrthoDB" id="424974at2759"/>
<evidence type="ECO:0000256" key="6">
    <source>
        <dbReference type="SAM" id="MobiDB-lite"/>
    </source>
</evidence>
<dbReference type="GO" id="GO:0006351">
    <property type="term" value="P:DNA-templated transcription"/>
    <property type="evidence" value="ECO:0007669"/>
    <property type="project" value="InterPro"/>
</dbReference>